<dbReference type="RefSeq" id="WP_279360704.1">
    <property type="nucleotide sequence ID" value="NZ_CP141727.1"/>
</dbReference>
<protein>
    <submittedName>
        <fullName evidence="2">LPXTG cell wall anchor domain-containing protein</fullName>
    </submittedName>
</protein>
<organism evidence="2 3">
    <name type="scientific">Lactococcus formosensis</name>
    <dbReference type="NCBI Taxonomy" id="1281486"/>
    <lineage>
        <taxon>Bacteria</taxon>
        <taxon>Bacillati</taxon>
        <taxon>Bacillota</taxon>
        <taxon>Bacilli</taxon>
        <taxon>Lactobacillales</taxon>
        <taxon>Streptococcaceae</taxon>
        <taxon>Lactococcus</taxon>
    </lineage>
</organism>
<evidence type="ECO:0000256" key="1">
    <source>
        <dbReference type="SAM" id="Phobius"/>
    </source>
</evidence>
<reference evidence="2" key="1">
    <citation type="submission" date="2022-06" db="EMBL/GenBank/DDBJ databases">
        <title>Lactococcus from bovine mastitis in China.</title>
        <authorList>
            <person name="Lin Y."/>
            <person name="Han B."/>
        </authorList>
    </citation>
    <scope>NUCLEOTIDE SEQUENCE</scope>
    <source>
        <strain evidence="2">Ningxia-I-26</strain>
    </source>
</reference>
<dbReference type="EMBL" id="JAMWFV010000032">
    <property type="protein sequence ID" value="MDG6146207.1"/>
    <property type="molecule type" value="Genomic_DNA"/>
</dbReference>
<keyword evidence="1" id="KW-0812">Transmembrane</keyword>
<comment type="caution">
    <text evidence="2">The sequence shown here is derived from an EMBL/GenBank/DDBJ whole genome shotgun (WGS) entry which is preliminary data.</text>
</comment>
<feature type="transmembrane region" description="Helical" evidence="1">
    <location>
        <begin position="76"/>
        <end position="95"/>
    </location>
</feature>
<keyword evidence="1" id="KW-1133">Transmembrane helix</keyword>
<dbReference type="Proteomes" id="UP001153199">
    <property type="component" value="Unassembled WGS sequence"/>
</dbReference>
<sequence length="110" mass="12261">MRRVTYIFLILVIAYLSALPLVTKASTNTNSTMQVVGNLNLGKSEVPEEDEETPLEEQRTILKEENLPNTGENKDLILIICGLLLLSITLITCRLSKQVIQGEYKNIKGS</sequence>
<gene>
    <name evidence="2" type="ORF">NF717_11205</name>
</gene>
<dbReference type="NCBIfam" id="TIGR01167">
    <property type="entry name" value="LPXTG_anchor"/>
    <property type="match status" value="1"/>
</dbReference>
<proteinExistence type="predicted"/>
<dbReference type="AlphaFoldDB" id="A0A9X4NYY6"/>
<evidence type="ECO:0000313" key="3">
    <source>
        <dbReference type="Proteomes" id="UP001153199"/>
    </source>
</evidence>
<name>A0A9X4NYY6_9LACT</name>
<keyword evidence="3" id="KW-1185">Reference proteome</keyword>
<accession>A0A9X4NYY6</accession>
<evidence type="ECO:0000313" key="2">
    <source>
        <dbReference type="EMBL" id="MDG6146207.1"/>
    </source>
</evidence>
<keyword evidence="1" id="KW-0472">Membrane</keyword>